<dbReference type="Proteomes" id="UP000476176">
    <property type="component" value="Unassembled WGS sequence"/>
</dbReference>
<comment type="caution">
    <text evidence="2">The sequence shown here is derived from an EMBL/GenBank/DDBJ whole genome shotgun (WGS) entry which is preliminary data.</text>
</comment>
<gene>
    <name evidence="3" type="ORF">PF004_g12557</name>
    <name evidence="2" type="ORF">PF011_g1206</name>
</gene>
<feature type="signal peptide" evidence="1">
    <location>
        <begin position="1"/>
        <end position="19"/>
    </location>
</feature>
<accession>A0A6A3MI80</accession>
<name>A0A6A3MI80_9STRA</name>
<evidence type="ECO:0000313" key="3">
    <source>
        <dbReference type="EMBL" id="KAE9223315.1"/>
    </source>
</evidence>
<dbReference type="AlphaFoldDB" id="A0A6A3MI80"/>
<protein>
    <submittedName>
        <fullName evidence="2">Uncharacterized protein</fullName>
    </submittedName>
</protein>
<evidence type="ECO:0000256" key="1">
    <source>
        <dbReference type="SAM" id="SignalP"/>
    </source>
</evidence>
<reference evidence="4 5" key="1">
    <citation type="submission" date="2018-09" db="EMBL/GenBank/DDBJ databases">
        <title>Genomic investigation of the strawberry pathogen Phytophthora fragariae indicates pathogenicity is determined by transcriptional variation in three key races.</title>
        <authorList>
            <person name="Adams T.M."/>
            <person name="Armitage A.D."/>
            <person name="Sobczyk M.K."/>
            <person name="Bates H.J."/>
            <person name="Dunwell J.M."/>
            <person name="Nellist C.F."/>
            <person name="Harrison R.J."/>
        </authorList>
    </citation>
    <scope>NUCLEOTIDE SEQUENCE [LARGE SCALE GENOMIC DNA]</scope>
    <source>
        <strain evidence="3 5">BC-23</strain>
        <strain evidence="2 4">SCRP245</strain>
    </source>
</reference>
<keyword evidence="1" id="KW-0732">Signal</keyword>
<dbReference type="EMBL" id="QXFW01000032">
    <property type="protein sequence ID" value="KAE9029145.1"/>
    <property type="molecule type" value="Genomic_DNA"/>
</dbReference>
<dbReference type="EMBL" id="QXGC01000721">
    <property type="protein sequence ID" value="KAE9223315.1"/>
    <property type="molecule type" value="Genomic_DNA"/>
</dbReference>
<evidence type="ECO:0000313" key="2">
    <source>
        <dbReference type="EMBL" id="KAE9029145.1"/>
    </source>
</evidence>
<evidence type="ECO:0000313" key="4">
    <source>
        <dbReference type="Proteomes" id="UP000460718"/>
    </source>
</evidence>
<evidence type="ECO:0000313" key="5">
    <source>
        <dbReference type="Proteomes" id="UP000476176"/>
    </source>
</evidence>
<organism evidence="2 4">
    <name type="scientific">Phytophthora fragariae</name>
    <dbReference type="NCBI Taxonomy" id="53985"/>
    <lineage>
        <taxon>Eukaryota</taxon>
        <taxon>Sar</taxon>
        <taxon>Stramenopiles</taxon>
        <taxon>Oomycota</taxon>
        <taxon>Peronosporomycetes</taxon>
        <taxon>Peronosporales</taxon>
        <taxon>Peronosporaceae</taxon>
        <taxon>Phytophthora</taxon>
    </lineage>
</organism>
<dbReference type="Proteomes" id="UP000460718">
    <property type="component" value="Unassembled WGS sequence"/>
</dbReference>
<feature type="chain" id="PRO_5036165140" evidence="1">
    <location>
        <begin position="20"/>
        <end position="61"/>
    </location>
</feature>
<proteinExistence type="predicted"/>
<sequence length="61" mass="6789">MRFALPVIALVLVTDRECATCPSFAATNNMGDSWVGWRPYVPKNPHSAMKRLGTRSPKWVG</sequence>